<feature type="compositionally biased region" description="Polar residues" evidence="3">
    <location>
        <begin position="894"/>
        <end position="908"/>
    </location>
</feature>
<feature type="region of interest" description="Disordered" evidence="3">
    <location>
        <begin position="626"/>
        <end position="649"/>
    </location>
</feature>
<keyword evidence="6" id="KW-1185">Reference proteome</keyword>
<comment type="caution">
    <text evidence="5">The sequence shown here is derived from an EMBL/GenBank/DDBJ whole genome shotgun (WGS) entry which is preliminary data.</text>
</comment>
<dbReference type="Gene3D" id="1.25.40.10">
    <property type="entry name" value="Tetratricopeptide repeat domain"/>
    <property type="match status" value="2"/>
</dbReference>
<protein>
    <submittedName>
        <fullName evidence="5">Hnrnpa0 protein</fullName>
    </submittedName>
</protein>
<keyword evidence="1" id="KW-0677">Repeat</keyword>
<dbReference type="OrthoDB" id="419978at2759"/>
<feature type="domain" description="RRM" evidence="4">
    <location>
        <begin position="783"/>
        <end position="876"/>
    </location>
</feature>
<keyword evidence="2" id="KW-0694">RNA-binding</keyword>
<feature type="region of interest" description="Disordered" evidence="3">
    <location>
        <begin position="878"/>
        <end position="919"/>
    </location>
</feature>
<dbReference type="SMART" id="SM00360">
    <property type="entry name" value="RRM"/>
    <property type="match status" value="1"/>
</dbReference>
<evidence type="ECO:0000313" key="5">
    <source>
        <dbReference type="EMBL" id="CAE7757259.1"/>
    </source>
</evidence>
<dbReference type="InterPro" id="IPR012677">
    <property type="entry name" value="Nucleotide-bd_a/b_plait_sf"/>
</dbReference>
<dbReference type="PANTHER" id="PTHR47447">
    <property type="entry name" value="OS03G0856100 PROTEIN"/>
    <property type="match status" value="1"/>
</dbReference>
<dbReference type="Gene3D" id="3.30.70.330">
    <property type="match status" value="1"/>
</dbReference>
<organism evidence="5 6">
    <name type="scientific">Symbiodinium necroappetens</name>
    <dbReference type="NCBI Taxonomy" id="1628268"/>
    <lineage>
        <taxon>Eukaryota</taxon>
        <taxon>Sar</taxon>
        <taxon>Alveolata</taxon>
        <taxon>Dinophyceae</taxon>
        <taxon>Suessiales</taxon>
        <taxon>Symbiodiniaceae</taxon>
        <taxon>Symbiodinium</taxon>
    </lineage>
</organism>
<evidence type="ECO:0000313" key="6">
    <source>
        <dbReference type="Proteomes" id="UP000601435"/>
    </source>
</evidence>
<dbReference type="AlphaFoldDB" id="A0A812XWU8"/>
<feature type="compositionally biased region" description="Basic and acidic residues" evidence="3">
    <location>
        <begin position="881"/>
        <end position="891"/>
    </location>
</feature>
<sequence length="1037" mass="113955">MDIFTKPPRDWGDAFELLRVAQRLRPSTICFQHNLLLASLATSRSWNVAAAICARIRRQGNADMVTFNSLLRACCASWTLVLSILQLSASMGLRSDPVTQSTILGSCSISAWRHGELLLSSAIRQRLQSNVICESARIRGSSHWRSVLTIHARMHMAYIQTDQININSVVTSCGGAWLQAQSLLSSTTLRGDRETHNAVARVFGKATVWERSLCCLNHALSKSLRLDAYSATSLLTQRAASSCRTHVLQWKVPLLVFSDLVRCGLVSNLISWSAAVSFSEPAGWRRCLDHFLQGCQARQLRNSVVEISVAASVEAHWRQALSFCRHAVPNAETWTCLARACAQSAWNMALLLHSALACNSAEVDRVYCNALIASASPTSWQLRLALLEMTGGTVTRPDHHAYGSLTAGAEAGEWCEAMELLQLAAGRGLLLNAVMISSLQVACLRGMNWKQPIAMMMQAQAVKADENPVVCATAIGACGKCGKWRQQLALLSDLTLARLQTDETLYADFSHLETRSWRTALVAAKMWQAKFPMDDSLSTICTACSTSSSWELMVFLIEKAPGSGFFRSRASVLRESHIIQNPRVLLHMLDRACEECLALFRKIGNEFSQLSGGGWSSVVIVRKADDTMSSQRNQKADRRRRSGGAGEMLQNPVRSYNEAISSSMFQLLSEAPRWSPIGQLVSDIAAYFMFEELTGLGVSVVGGWTDKVGGLQLVRDVILRLTYVLEVQPQAWTTNAWSLALQRVVAVELASLVDLSKVQPGSIFCCSDTDFERYRAIPPSQVRKVFVGGIPQDFTQDDLCELFSQFGAVTKAWLQRHRQNDNDFGHASAQRSPSHRGFGFVIFQDASMVDELLGAESSCYLEIKDGRRIEVKRAKSSNDIIGERQAPHPEASKQAWSLQQTRNDQQHGSQPQPVQRPVQSSQFVPCASLTCGTVPAGGWSPMVWTGSVATGTVPPAWGGNNQAVPVDTVQSSRNSQAWPQRAEPAPTVRNAPAAPQMICQQVPPFSFPHWAGGAQSEEEKQKLVQLLQAAAPAYYAD</sequence>
<name>A0A812XWU8_9DINO</name>
<dbReference type="InterPro" id="IPR000504">
    <property type="entry name" value="RRM_dom"/>
</dbReference>
<evidence type="ECO:0000259" key="4">
    <source>
        <dbReference type="PROSITE" id="PS50102"/>
    </source>
</evidence>
<evidence type="ECO:0000256" key="1">
    <source>
        <dbReference type="ARBA" id="ARBA00022737"/>
    </source>
</evidence>
<dbReference type="SUPFAM" id="SSF54928">
    <property type="entry name" value="RNA-binding domain, RBD"/>
    <property type="match status" value="1"/>
</dbReference>
<dbReference type="Proteomes" id="UP000601435">
    <property type="component" value="Unassembled WGS sequence"/>
</dbReference>
<proteinExistence type="predicted"/>
<feature type="compositionally biased region" description="Low complexity" evidence="3">
    <location>
        <begin position="909"/>
        <end position="919"/>
    </location>
</feature>
<evidence type="ECO:0000256" key="3">
    <source>
        <dbReference type="SAM" id="MobiDB-lite"/>
    </source>
</evidence>
<reference evidence="5" key="1">
    <citation type="submission" date="2021-02" db="EMBL/GenBank/DDBJ databases">
        <authorList>
            <person name="Dougan E. K."/>
            <person name="Rhodes N."/>
            <person name="Thang M."/>
            <person name="Chan C."/>
        </authorList>
    </citation>
    <scope>NUCLEOTIDE SEQUENCE</scope>
</reference>
<dbReference type="EMBL" id="CAJNJA010039498">
    <property type="protein sequence ID" value="CAE7757259.1"/>
    <property type="molecule type" value="Genomic_DNA"/>
</dbReference>
<dbReference type="GO" id="GO:0003723">
    <property type="term" value="F:RNA binding"/>
    <property type="evidence" value="ECO:0007669"/>
    <property type="project" value="UniProtKB-UniRule"/>
</dbReference>
<dbReference type="PANTHER" id="PTHR47447:SF17">
    <property type="entry name" value="OS12G0638900 PROTEIN"/>
    <property type="match status" value="1"/>
</dbReference>
<dbReference type="InterPro" id="IPR011990">
    <property type="entry name" value="TPR-like_helical_dom_sf"/>
</dbReference>
<gene>
    <name evidence="5" type="primary">Hnrnpa0</name>
    <name evidence="5" type="ORF">SNEC2469_LOCUS21996</name>
</gene>
<dbReference type="PROSITE" id="PS50102">
    <property type="entry name" value="RRM"/>
    <property type="match status" value="1"/>
</dbReference>
<dbReference type="InterPro" id="IPR035979">
    <property type="entry name" value="RBD_domain_sf"/>
</dbReference>
<accession>A0A812XWU8</accession>
<evidence type="ECO:0000256" key="2">
    <source>
        <dbReference type="PROSITE-ProRule" id="PRU00176"/>
    </source>
</evidence>
<dbReference type="Pfam" id="PF16367">
    <property type="entry name" value="RRM_7"/>
    <property type="match status" value="1"/>
</dbReference>